<name>W0ADR3_9SPHN</name>
<proteinExistence type="inferred from homology"/>
<evidence type="ECO:0000313" key="7">
    <source>
        <dbReference type="Proteomes" id="UP000018851"/>
    </source>
</evidence>
<dbReference type="Gene3D" id="3.20.20.370">
    <property type="entry name" value="Glycoside hydrolase/deacetylase"/>
    <property type="match status" value="1"/>
</dbReference>
<accession>W0ADR3</accession>
<evidence type="ECO:0000256" key="3">
    <source>
        <dbReference type="ARBA" id="ARBA00020071"/>
    </source>
</evidence>
<comment type="similarity">
    <text evidence="2">Belongs to the polysaccharide deacetylase family.</text>
</comment>
<reference evidence="6 7" key="1">
    <citation type="submission" date="2013-07" db="EMBL/GenBank/DDBJ databases">
        <title>Completed genome of Sphingomonas sanxanigenens NX02.</title>
        <authorList>
            <person name="Ma T."/>
            <person name="Huang H."/>
            <person name="Wu M."/>
            <person name="Li X."/>
            <person name="Li G."/>
        </authorList>
    </citation>
    <scope>NUCLEOTIDE SEQUENCE [LARGE SCALE GENOMIC DNA]</scope>
    <source>
        <strain evidence="6 7">NX02</strain>
    </source>
</reference>
<dbReference type="STRING" id="1123269.NX02_13750"/>
<dbReference type="AlphaFoldDB" id="W0ADR3"/>
<feature type="domain" description="NodB homology" evidence="5">
    <location>
        <begin position="89"/>
        <end position="190"/>
    </location>
</feature>
<evidence type="ECO:0000256" key="1">
    <source>
        <dbReference type="ARBA" id="ARBA00003236"/>
    </source>
</evidence>
<dbReference type="Proteomes" id="UP000018851">
    <property type="component" value="Chromosome"/>
</dbReference>
<dbReference type="EMBL" id="CP006644">
    <property type="protein sequence ID" value="AHE54443.1"/>
    <property type="molecule type" value="Genomic_DNA"/>
</dbReference>
<evidence type="ECO:0000313" key="6">
    <source>
        <dbReference type="EMBL" id="AHE54443.1"/>
    </source>
</evidence>
<dbReference type="InterPro" id="IPR011330">
    <property type="entry name" value="Glyco_hydro/deAcase_b/a-brl"/>
</dbReference>
<dbReference type="GO" id="GO:0016810">
    <property type="term" value="F:hydrolase activity, acting on carbon-nitrogen (but not peptide) bonds"/>
    <property type="evidence" value="ECO:0007669"/>
    <property type="project" value="InterPro"/>
</dbReference>
<dbReference type="HOGENOM" id="CLU_029940_0_2_5"/>
<dbReference type="Pfam" id="PF01522">
    <property type="entry name" value="Polysacc_deac_1"/>
    <property type="match status" value="1"/>
</dbReference>
<organism evidence="6 7">
    <name type="scientific">Sphingomonas sanxanigenens DSM 19645 = NX02</name>
    <dbReference type="NCBI Taxonomy" id="1123269"/>
    <lineage>
        <taxon>Bacteria</taxon>
        <taxon>Pseudomonadati</taxon>
        <taxon>Pseudomonadota</taxon>
        <taxon>Alphaproteobacteria</taxon>
        <taxon>Sphingomonadales</taxon>
        <taxon>Sphingomonadaceae</taxon>
        <taxon>Sphingomonas</taxon>
    </lineage>
</organism>
<dbReference type="KEGG" id="ssan:NX02_13750"/>
<evidence type="ECO:0000256" key="4">
    <source>
        <dbReference type="ARBA" id="ARBA00032976"/>
    </source>
</evidence>
<evidence type="ECO:0000259" key="5">
    <source>
        <dbReference type="Pfam" id="PF01522"/>
    </source>
</evidence>
<dbReference type="PANTHER" id="PTHR43123">
    <property type="entry name" value="POLYSACCHARIDE DEACETYLASE-RELATED"/>
    <property type="match status" value="1"/>
</dbReference>
<dbReference type="RefSeq" id="WP_025292646.1">
    <property type="nucleotide sequence ID" value="NZ_CP006644.1"/>
</dbReference>
<dbReference type="InterPro" id="IPR002509">
    <property type="entry name" value="NODB_dom"/>
</dbReference>
<sequence length="308" mass="34964">MALDPAYLDYPKRRHGMDHEHYRWSNLFERPPITWPNGKRVALWMLVNLEWFPITPEDKPFRAPGHMQTAYPDYRHYTAREYGTRVGFYRLLDAFAKVGARVSVAVNATVAERYPSIIADIVSGGHEIVAHSTDMNATIAGGMDAAVERDIILRSLDTLEKVSGTRPRGWHSIARSQSFNTPRLLVEAGLDYMCDWVNDELPYRFATEAGEIVNLPLNHELSDRQILVNQQHSVDGYAEQLRDAYTLLDGEANRFGGRMLPLNLTPYIIGLPYRIDIFEDLLTDLAARPRTWIARGDEIVDAARPALG</sequence>
<comment type="function">
    <text evidence="1">Is involved in generating a small heat-stable compound (Nod), an acylated oligomer of N-acetylglucosamine, that stimulates mitosis in various plant protoplasts.</text>
</comment>
<gene>
    <name evidence="6" type="ORF">NX02_13750</name>
</gene>
<dbReference type="eggNOG" id="COG0726">
    <property type="taxonomic scope" value="Bacteria"/>
</dbReference>
<keyword evidence="7" id="KW-1185">Reference proteome</keyword>
<dbReference type="OrthoDB" id="9787041at2"/>
<protein>
    <recommendedName>
        <fullName evidence="3">Chitooligosaccharide deacetylase</fullName>
    </recommendedName>
    <alternativeName>
        <fullName evidence="4">Nodulation protein B</fullName>
    </alternativeName>
</protein>
<evidence type="ECO:0000256" key="2">
    <source>
        <dbReference type="ARBA" id="ARBA00010973"/>
    </source>
</evidence>
<dbReference type="GO" id="GO:0005975">
    <property type="term" value="P:carbohydrate metabolic process"/>
    <property type="evidence" value="ECO:0007669"/>
    <property type="project" value="InterPro"/>
</dbReference>
<dbReference type="PANTHER" id="PTHR43123:SF4">
    <property type="entry name" value="POLYSACCHARIDE DEACETYLASE"/>
    <property type="match status" value="1"/>
</dbReference>
<dbReference type="CDD" id="cd10979">
    <property type="entry name" value="CE4_PuuE_like"/>
    <property type="match status" value="1"/>
</dbReference>
<dbReference type="PATRIC" id="fig|1123269.5.peg.2678"/>
<dbReference type="SUPFAM" id="SSF88713">
    <property type="entry name" value="Glycoside hydrolase/deacetylase"/>
    <property type="match status" value="1"/>
</dbReference>